<dbReference type="EMBL" id="BK014913">
    <property type="protein sequence ID" value="DAD82170.1"/>
    <property type="molecule type" value="Genomic_DNA"/>
</dbReference>
<proteinExistence type="predicted"/>
<name>A0A8S5MJH7_9CAUD</name>
<evidence type="ECO:0000313" key="1">
    <source>
        <dbReference type="EMBL" id="DAD82215.1"/>
    </source>
</evidence>
<reference evidence="1" key="1">
    <citation type="journal article" date="2021" name="Proc. Natl. Acad. Sci. U.S.A.">
        <title>A Catalog of Tens of Thousands of Viruses from Human Metagenomes Reveals Hidden Associations with Chronic Diseases.</title>
        <authorList>
            <person name="Tisza M.J."/>
            <person name="Buck C.B."/>
        </authorList>
    </citation>
    <scope>NUCLEOTIDE SEQUENCE</scope>
    <source>
        <strain evidence="1">CtwQg18</strain>
    </source>
</reference>
<sequence>MQKVSNEYKASMKSSLRERSYMMISFGLVNQEAQANATVMGNNFAYYSKQTGLFGQRKEDTVYATLEHDFTKVDGSMYFLPRENTSGNYYDTGLISKPLIPKSGYELLIELNVVATDIKGLTINFGEVYPTRFDILTSSGQRIEIADNDQSEFSTEQVLENTTYIKFIFYKMKNPYSRLRIYSIQLGYGLVYYNDDIMDSKLDSYISPICEDVPQIDFMVKLQNYDQYFNVDNPNSAINFLETGQEMYVWYGYQLPNSDTIEWIRGAKLQCSAWESDDYSATIRCQDLFRNMDEEYYKGCYAPAGITYYHAAELVFQDAGIEEYYIDPYLKKSTTKNPIPRVKHKEALQIIANACRCVLSQNRYGRPQIKSSFAPEYDITCNGETEYSHVRNIKSETAKQEYASFAHNYTTVNAEMYYLPENQSKADKYTGYISLQQSNKDCLFEENPIIYITQETACMYYGLQLMFGSTLPDEIIFRTFNDGKKVDEYEVNSDITKRLIVQHDFDDFDLMEIEFTKTKEPFNRIVVDYFSFGDITDFTMERQDMTSSPKSIKQELVKAVRVPCYSYQKGTAEETLISEETEAVKGDIQTYYLGDPTYGCRATFNSSASNVNIIESGDYYVTVKFLITGKYQFEIIGHRYNIVEQYAVKTLNSRGKTITWKNPLVSDMETANHLADWLGDYYNAGIEYEYNTRGNPEIDANDIVYQENAYRPGLKVNIYRHIVNFSQSLSGKVIARRVSEK</sequence>
<organism evidence="1">
    <name type="scientific">Siphoviridae sp. ctwQg18</name>
    <dbReference type="NCBI Taxonomy" id="2826516"/>
    <lineage>
        <taxon>Viruses</taxon>
        <taxon>Duplodnaviria</taxon>
        <taxon>Heunggongvirae</taxon>
        <taxon>Uroviricota</taxon>
        <taxon>Caudoviricetes</taxon>
    </lineage>
</organism>
<dbReference type="EMBL" id="BK014913">
    <property type="protein sequence ID" value="DAD82215.1"/>
    <property type="molecule type" value="Genomic_DNA"/>
</dbReference>
<accession>A0A8S5MJH7</accession>
<protein>
    <submittedName>
        <fullName evidence="1">Uncharacterized protein</fullName>
    </submittedName>
</protein>